<feature type="transmembrane region" description="Helical" evidence="13">
    <location>
        <begin position="6"/>
        <end position="25"/>
    </location>
</feature>
<feature type="transmembrane region" description="Helical" evidence="13">
    <location>
        <begin position="323"/>
        <end position="356"/>
    </location>
</feature>
<dbReference type="EMBL" id="JBHUGH010000037">
    <property type="protein sequence ID" value="MFD1914302.1"/>
    <property type="molecule type" value="Genomic_DNA"/>
</dbReference>
<evidence type="ECO:0000256" key="8">
    <source>
        <dbReference type="ARBA" id="ARBA00022777"/>
    </source>
</evidence>
<dbReference type="InterPro" id="IPR003661">
    <property type="entry name" value="HisK_dim/P_dom"/>
</dbReference>
<dbReference type="InterPro" id="IPR050736">
    <property type="entry name" value="Sensor_HK_Regulatory"/>
</dbReference>
<comment type="catalytic activity">
    <reaction evidence="1">
        <text>ATP + protein L-histidine = ADP + protein N-phospho-L-histidine.</text>
        <dbReference type="EC" id="2.7.13.3"/>
    </reaction>
</comment>
<dbReference type="CDD" id="cd00082">
    <property type="entry name" value="HisKA"/>
    <property type="match status" value="1"/>
</dbReference>
<proteinExistence type="inferred from homology"/>
<dbReference type="RefSeq" id="WP_390265548.1">
    <property type="nucleotide sequence ID" value="NZ_JBHUGH010000037.1"/>
</dbReference>
<dbReference type="PROSITE" id="PS50283">
    <property type="entry name" value="NA_SOLUT_SYMP_3"/>
    <property type="match status" value="1"/>
</dbReference>
<dbReference type="PANTHER" id="PTHR43711">
    <property type="entry name" value="TWO-COMPONENT HISTIDINE KINASE"/>
    <property type="match status" value="1"/>
</dbReference>
<dbReference type="InterPro" id="IPR004358">
    <property type="entry name" value="Sig_transdc_His_kin-like_C"/>
</dbReference>
<reference evidence="16" key="1">
    <citation type="journal article" date="2019" name="Int. J. Syst. Evol. Microbiol.">
        <title>The Global Catalogue of Microorganisms (GCM) 10K type strain sequencing project: providing services to taxonomists for standard genome sequencing and annotation.</title>
        <authorList>
            <consortium name="The Broad Institute Genomics Platform"/>
            <consortium name="The Broad Institute Genome Sequencing Center for Infectious Disease"/>
            <person name="Wu L."/>
            <person name="Ma J."/>
        </authorList>
    </citation>
    <scope>NUCLEOTIDE SEQUENCE [LARGE SCALE GENOMIC DNA]</scope>
    <source>
        <strain evidence="16">CGMCC 4.7242</strain>
    </source>
</reference>
<comment type="caution">
    <text evidence="15">The sequence shown here is derived from an EMBL/GenBank/DDBJ whole genome shotgun (WGS) entry which is preliminary data.</text>
</comment>
<evidence type="ECO:0000256" key="7">
    <source>
        <dbReference type="ARBA" id="ARBA00022692"/>
    </source>
</evidence>
<dbReference type="PRINTS" id="PR00344">
    <property type="entry name" value="BCTRLSENSOR"/>
</dbReference>
<evidence type="ECO:0000256" key="2">
    <source>
        <dbReference type="ARBA" id="ARBA00004141"/>
    </source>
</evidence>
<feature type="coiled-coil region" evidence="12">
    <location>
        <begin position="626"/>
        <end position="674"/>
    </location>
</feature>
<evidence type="ECO:0000313" key="16">
    <source>
        <dbReference type="Proteomes" id="UP001597353"/>
    </source>
</evidence>
<feature type="transmembrane region" description="Helical" evidence="13">
    <location>
        <begin position="436"/>
        <end position="456"/>
    </location>
</feature>
<evidence type="ECO:0000313" key="15">
    <source>
        <dbReference type="EMBL" id="MFD1914302.1"/>
    </source>
</evidence>
<dbReference type="Pfam" id="PF00512">
    <property type="entry name" value="HisKA"/>
    <property type="match status" value="1"/>
</dbReference>
<dbReference type="Gene3D" id="3.30.565.10">
    <property type="entry name" value="Histidine kinase-like ATPase, C-terminal domain"/>
    <property type="match status" value="1"/>
</dbReference>
<keyword evidence="12" id="KW-0175">Coiled coil</keyword>
<gene>
    <name evidence="15" type="ORF">ACFSGJ_19035</name>
</gene>
<evidence type="ECO:0000256" key="10">
    <source>
        <dbReference type="ARBA" id="ARBA00023012"/>
    </source>
</evidence>
<sequence>MVAFNILVLVCLAYVALLFLVAFLVERRAEAARIGWLRSSVIYTLSLSIYCTAWTFYGAVGYAVRSGLEFLTIYLGPTIVFVGWWWVLRKMVRIGRIHRVTSIADLISARYGKSNLLGVIVTVLAVVGITPYIALQLQSVTLSFAVFAAETPEWAPADVNATAVWVAGGLALFTILFGTRNLDSNEQHHGVVIAIAVEAVVKLIALLAVGVFVVWAIGGGPLEMARRIEASALSDWSPAPGRWAALTFLSGAAILTLPRMFQVMVVENSDERHLATASWAFPLYLFLMSLFVIPIAVVGLEVLPEGTNPDLFVLTLPLALDRGGLAMLAFLGGFSSATSMVIVAAIALSTMVSNHIVMPLWLSLARRQGGAGDVRRLVLLARRVSIAAVLALGYAYYRITGGSEALASIGLIAFLGLAQILPALIGGIFWRGATRVGAAAGLGVGFLLWLYTLFLPSFGPDVVFSAALLADGPAGLGWLRPRALLGLDGLDPLLHAMFWSLSLNATAFFLVSIFSFPSPIERVQGAQFVNVFDLDAGARSWSQSAAEAEDLLVMAQRILGPDAAQSFFQAEAEAQGKGGLLPDTTPEFLGRLERQLAGSVGSATAHAMVGQIVGGALVSVEDLMAVANETAQIMEYSSQLEAKSEELTRTARQLREANEKLTELSVQKDAFLSQISHELRTPMTSIRAFSEILRDGAATDDEARLKFAGIIHEEAIRLTRLLDDLLDLSVLEHGQVQLDHETVNVRSLLDRALMASASAPGREFVIDRDPATENVLVTTDPGRLAQVFINVISNARKYCDAPQPRLSIRVRERRGQVRVDFTDNGSGIPKKSQALIFEKFARLTDTTKAGGAGLGLAICREIMRKLGGEITYVPGQGGASFRVSLPARAASHRRAEAR</sequence>
<evidence type="ECO:0000256" key="5">
    <source>
        <dbReference type="ARBA" id="ARBA00022553"/>
    </source>
</evidence>
<evidence type="ECO:0000256" key="4">
    <source>
        <dbReference type="ARBA" id="ARBA00012438"/>
    </source>
</evidence>
<dbReference type="CDD" id="cd10322">
    <property type="entry name" value="SLC5sbd"/>
    <property type="match status" value="1"/>
</dbReference>
<keyword evidence="15" id="KW-0067">ATP-binding</keyword>
<accession>A0ABW4SCE7</accession>
<evidence type="ECO:0000256" key="12">
    <source>
        <dbReference type="SAM" id="Coils"/>
    </source>
</evidence>
<dbReference type="GO" id="GO:0005524">
    <property type="term" value="F:ATP binding"/>
    <property type="evidence" value="ECO:0007669"/>
    <property type="project" value="UniProtKB-KW"/>
</dbReference>
<dbReference type="Gene3D" id="1.10.287.130">
    <property type="match status" value="1"/>
</dbReference>
<dbReference type="EC" id="2.7.13.3" evidence="4"/>
<evidence type="ECO:0000256" key="13">
    <source>
        <dbReference type="SAM" id="Phobius"/>
    </source>
</evidence>
<feature type="transmembrane region" description="Helical" evidence="13">
    <location>
        <begin position="493"/>
        <end position="516"/>
    </location>
</feature>
<keyword evidence="15" id="KW-0547">Nucleotide-binding</keyword>
<comment type="similarity">
    <text evidence="3">Belongs to the sodium:solute symporter (SSF) (TC 2.A.21) family.</text>
</comment>
<dbReference type="InterPro" id="IPR001734">
    <property type="entry name" value="Na/solute_symporter"/>
</dbReference>
<dbReference type="PANTHER" id="PTHR43711:SF1">
    <property type="entry name" value="HISTIDINE KINASE 1"/>
    <property type="match status" value="1"/>
</dbReference>
<feature type="domain" description="Histidine kinase" evidence="14">
    <location>
        <begin position="674"/>
        <end position="889"/>
    </location>
</feature>
<feature type="transmembrane region" description="Helical" evidence="13">
    <location>
        <begin position="409"/>
        <end position="429"/>
    </location>
</feature>
<feature type="transmembrane region" description="Helical" evidence="13">
    <location>
        <begin position="41"/>
        <end position="64"/>
    </location>
</feature>
<evidence type="ECO:0000256" key="11">
    <source>
        <dbReference type="ARBA" id="ARBA00023136"/>
    </source>
</evidence>
<dbReference type="InterPro" id="IPR036890">
    <property type="entry name" value="HATPase_C_sf"/>
</dbReference>
<evidence type="ECO:0000256" key="9">
    <source>
        <dbReference type="ARBA" id="ARBA00022989"/>
    </source>
</evidence>
<name>A0ABW4SCE7_9RHOB</name>
<dbReference type="InterPro" id="IPR038377">
    <property type="entry name" value="Na/Glc_symporter_sf"/>
</dbReference>
<feature type="transmembrane region" description="Helical" evidence="13">
    <location>
        <begin position="116"/>
        <end position="135"/>
    </location>
</feature>
<feature type="transmembrane region" description="Helical" evidence="13">
    <location>
        <begin position="243"/>
        <end position="261"/>
    </location>
</feature>
<keyword evidence="11 13" id="KW-0472">Membrane</keyword>
<dbReference type="InterPro" id="IPR005467">
    <property type="entry name" value="His_kinase_dom"/>
</dbReference>
<feature type="transmembrane region" description="Helical" evidence="13">
    <location>
        <begin position="191"/>
        <end position="217"/>
    </location>
</feature>
<dbReference type="InterPro" id="IPR036097">
    <property type="entry name" value="HisK_dim/P_sf"/>
</dbReference>
<comment type="subcellular location">
    <subcellularLocation>
        <location evidence="2">Membrane</location>
        <topology evidence="2">Multi-pass membrane protein</topology>
    </subcellularLocation>
</comment>
<keyword evidence="9 13" id="KW-1133">Transmembrane helix</keyword>
<dbReference type="Pfam" id="PF02518">
    <property type="entry name" value="HATPase_c"/>
    <property type="match status" value="1"/>
</dbReference>
<protein>
    <recommendedName>
        <fullName evidence="4">histidine kinase</fullName>
        <ecNumber evidence="4">2.7.13.3</ecNumber>
    </recommendedName>
</protein>
<dbReference type="InterPro" id="IPR003594">
    <property type="entry name" value="HATPase_dom"/>
</dbReference>
<feature type="transmembrane region" description="Helical" evidence="13">
    <location>
        <begin position="70"/>
        <end position="88"/>
    </location>
</feature>
<evidence type="ECO:0000256" key="1">
    <source>
        <dbReference type="ARBA" id="ARBA00000085"/>
    </source>
</evidence>
<keyword evidence="16" id="KW-1185">Reference proteome</keyword>
<dbReference type="SUPFAM" id="SSF47384">
    <property type="entry name" value="Homodimeric domain of signal transducing histidine kinase"/>
    <property type="match status" value="1"/>
</dbReference>
<dbReference type="SMART" id="SM00387">
    <property type="entry name" value="HATPase_c"/>
    <property type="match status" value="1"/>
</dbReference>
<dbReference type="SUPFAM" id="SSF55874">
    <property type="entry name" value="ATPase domain of HSP90 chaperone/DNA topoisomerase II/histidine kinase"/>
    <property type="match status" value="1"/>
</dbReference>
<feature type="transmembrane region" description="Helical" evidence="13">
    <location>
        <begin position="281"/>
        <end position="303"/>
    </location>
</feature>
<keyword evidence="10" id="KW-0902">Two-component regulatory system</keyword>
<dbReference type="CDD" id="cd00075">
    <property type="entry name" value="HATPase"/>
    <property type="match status" value="1"/>
</dbReference>
<feature type="transmembrane region" description="Helical" evidence="13">
    <location>
        <begin position="162"/>
        <end position="179"/>
    </location>
</feature>
<keyword evidence="5" id="KW-0597">Phosphoprotein</keyword>
<keyword evidence="8" id="KW-0418">Kinase</keyword>
<keyword evidence="7 13" id="KW-0812">Transmembrane</keyword>
<evidence type="ECO:0000256" key="3">
    <source>
        <dbReference type="ARBA" id="ARBA00006434"/>
    </source>
</evidence>
<keyword evidence="6" id="KW-0808">Transferase</keyword>
<dbReference type="Proteomes" id="UP001597353">
    <property type="component" value="Unassembled WGS sequence"/>
</dbReference>
<evidence type="ECO:0000256" key="6">
    <source>
        <dbReference type="ARBA" id="ARBA00022679"/>
    </source>
</evidence>
<dbReference type="Gene3D" id="1.20.1730.10">
    <property type="entry name" value="Sodium/glucose cotransporter"/>
    <property type="match status" value="1"/>
</dbReference>
<feature type="transmembrane region" description="Helical" evidence="13">
    <location>
        <begin position="377"/>
        <end position="397"/>
    </location>
</feature>
<dbReference type="SMART" id="SM00388">
    <property type="entry name" value="HisKA"/>
    <property type="match status" value="1"/>
</dbReference>
<dbReference type="PROSITE" id="PS50109">
    <property type="entry name" value="HIS_KIN"/>
    <property type="match status" value="1"/>
</dbReference>
<organism evidence="15 16">
    <name type="scientific">Halodurantibacterium flavum</name>
    <dbReference type="NCBI Taxonomy" id="1382802"/>
    <lineage>
        <taxon>Bacteria</taxon>
        <taxon>Pseudomonadati</taxon>
        <taxon>Pseudomonadota</taxon>
        <taxon>Alphaproteobacteria</taxon>
        <taxon>Rhodobacterales</taxon>
        <taxon>Paracoccaceae</taxon>
        <taxon>Halodurantibacterium</taxon>
    </lineage>
</organism>
<evidence type="ECO:0000259" key="14">
    <source>
        <dbReference type="PROSITE" id="PS50109"/>
    </source>
</evidence>